<evidence type="ECO:0000256" key="4">
    <source>
        <dbReference type="ARBA" id="ARBA00022692"/>
    </source>
</evidence>
<protein>
    <recommendedName>
        <fullName evidence="10">Na+/H+ antiporter subunit E</fullName>
    </recommendedName>
</protein>
<dbReference type="PANTHER" id="PTHR34584">
    <property type="entry name" value="NA(+)/H(+) ANTIPORTER SUBUNIT E1"/>
    <property type="match status" value="1"/>
</dbReference>
<evidence type="ECO:0000256" key="6">
    <source>
        <dbReference type="ARBA" id="ARBA00023136"/>
    </source>
</evidence>
<comment type="subcellular location">
    <subcellularLocation>
        <location evidence="1">Cell membrane</location>
        <topology evidence="1">Multi-pass membrane protein</topology>
    </subcellularLocation>
</comment>
<organism evidence="8 9">
    <name type="scientific">Lamprobacter modestohalophilus</name>
    <dbReference type="NCBI Taxonomy" id="1064514"/>
    <lineage>
        <taxon>Bacteria</taxon>
        <taxon>Pseudomonadati</taxon>
        <taxon>Pseudomonadota</taxon>
        <taxon>Gammaproteobacteria</taxon>
        <taxon>Chromatiales</taxon>
        <taxon>Chromatiaceae</taxon>
        <taxon>Lamprobacter</taxon>
    </lineage>
</organism>
<evidence type="ECO:0000313" key="9">
    <source>
        <dbReference type="Proteomes" id="UP001138768"/>
    </source>
</evidence>
<dbReference type="Proteomes" id="UP001138768">
    <property type="component" value="Unassembled WGS sequence"/>
</dbReference>
<dbReference type="Pfam" id="PF01899">
    <property type="entry name" value="MNHE"/>
    <property type="match status" value="1"/>
</dbReference>
<keyword evidence="5 7" id="KW-1133">Transmembrane helix</keyword>
<reference evidence="8 9" key="1">
    <citation type="journal article" date="2020" name="Microorganisms">
        <title>Osmotic Adaptation and Compatible Solute Biosynthesis of Phototrophic Bacteria as Revealed from Genome Analyses.</title>
        <authorList>
            <person name="Imhoff J.F."/>
            <person name="Rahn T."/>
            <person name="Kunzel S."/>
            <person name="Keller A."/>
            <person name="Neulinger S.C."/>
        </authorList>
    </citation>
    <scope>NUCLEOTIDE SEQUENCE [LARGE SCALE GENOMIC DNA]</scope>
    <source>
        <strain evidence="8 9">DSM 25653</strain>
    </source>
</reference>
<dbReference type="InterPro" id="IPR002758">
    <property type="entry name" value="Cation_antiport_E"/>
</dbReference>
<evidence type="ECO:0000256" key="7">
    <source>
        <dbReference type="SAM" id="Phobius"/>
    </source>
</evidence>
<comment type="caution">
    <text evidence="8">The sequence shown here is derived from an EMBL/GenBank/DDBJ whole genome shotgun (WGS) entry which is preliminary data.</text>
</comment>
<dbReference type="PANTHER" id="PTHR34584:SF1">
    <property type="entry name" value="NA(+)_H(+) ANTIPORTER SUBUNIT E1"/>
    <property type="match status" value="1"/>
</dbReference>
<proteinExistence type="inferred from homology"/>
<gene>
    <name evidence="8" type="ORF">CKO42_21430</name>
</gene>
<accession>A0A9X0WC22</accession>
<evidence type="ECO:0000256" key="1">
    <source>
        <dbReference type="ARBA" id="ARBA00004651"/>
    </source>
</evidence>
<feature type="transmembrane region" description="Helical" evidence="7">
    <location>
        <begin position="12"/>
        <end position="30"/>
    </location>
</feature>
<keyword evidence="4 7" id="KW-0812">Transmembrane</keyword>
<evidence type="ECO:0000256" key="5">
    <source>
        <dbReference type="ARBA" id="ARBA00022989"/>
    </source>
</evidence>
<dbReference type="AlphaFoldDB" id="A0A9X0WC22"/>
<evidence type="ECO:0000256" key="3">
    <source>
        <dbReference type="ARBA" id="ARBA00022475"/>
    </source>
</evidence>
<dbReference type="EMBL" id="NRRY01000053">
    <property type="protein sequence ID" value="MBK1620937.1"/>
    <property type="molecule type" value="Genomic_DNA"/>
</dbReference>
<dbReference type="RefSeq" id="WP_242479593.1">
    <property type="nucleotide sequence ID" value="NZ_NRRY01000053.1"/>
</dbReference>
<evidence type="ECO:0000256" key="2">
    <source>
        <dbReference type="ARBA" id="ARBA00006228"/>
    </source>
</evidence>
<feature type="transmembrane region" description="Helical" evidence="7">
    <location>
        <begin position="36"/>
        <end position="58"/>
    </location>
</feature>
<comment type="similarity">
    <text evidence="2">Belongs to the CPA3 antiporters (TC 2.A.63) subunit E family.</text>
</comment>
<keyword evidence="9" id="KW-1185">Reference proteome</keyword>
<sequence length="172" mass="18952">MTANSETQPRARRIAVMFATLLLFWVMLMGRVTADVLIVGVMVSLAIALLFPSGLSFFTEFRATPKAFAAGIRYYGLFFKELVKSNLKLAAIVLSPSLPIKPGIVKVRTRLKSRMGRLMLANSISLTPGTLTVEMEGEWLYVHWVSVGSTDVEGATAEIVAGFERYLEVIYG</sequence>
<dbReference type="GO" id="GO:0008324">
    <property type="term" value="F:monoatomic cation transmembrane transporter activity"/>
    <property type="evidence" value="ECO:0007669"/>
    <property type="project" value="InterPro"/>
</dbReference>
<dbReference type="GO" id="GO:0005886">
    <property type="term" value="C:plasma membrane"/>
    <property type="evidence" value="ECO:0007669"/>
    <property type="project" value="UniProtKB-SubCell"/>
</dbReference>
<dbReference type="PIRSF" id="PIRSF019239">
    <property type="entry name" value="MrpE"/>
    <property type="match status" value="1"/>
</dbReference>
<evidence type="ECO:0008006" key="10">
    <source>
        <dbReference type="Google" id="ProtNLM"/>
    </source>
</evidence>
<keyword evidence="6 7" id="KW-0472">Membrane</keyword>
<evidence type="ECO:0000313" key="8">
    <source>
        <dbReference type="EMBL" id="MBK1620937.1"/>
    </source>
</evidence>
<name>A0A9X0WC22_9GAMM</name>
<keyword evidence="3" id="KW-1003">Cell membrane</keyword>